<evidence type="ECO:0000256" key="1">
    <source>
        <dbReference type="ARBA" id="ARBA00004123"/>
    </source>
</evidence>
<dbReference type="PANTHER" id="PTHR31832">
    <property type="entry name" value="B-BOX ZINC FINGER PROTEIN 22"/>
    <property type="match status" value="1"/>
</dbReference>
<keyword evidence="4 9" id="KW-0863">Zinc-finger</keyword>
<dbReference type="GO" id="GO:0008270">
    <property type="term" value="F:zinc ion binding"/>
    <property type="evidence" value="ECO:0007669"/>
    <property type="project" value="UniProtKB-KW"/>
</dbReference>
<evidence type="ECO:0000256" key="8">
    <source>
        <dbReference type="ARBA" id="ARBA00023242"/>
    </source>
</evidence>
<keyword evidence="2" id="KW-0479">Metal-binding</keyword>
<feature type="domain" description="B box-type" evidence="10">
    <location>
        <begin position="1"/>
        <end position="47"/>
    </location>
</feature>
<dbReference type="PANTHER" id="PTHR31832:SF52">
    <property type="entry name" value="B-BOX ZINC FINGER PROTEIN 21"/>
    <property type="match status" value="1"/>
</dbReference>
<keyword evidence="6" id="KW-0805">Transcription regulation</keyword>
<evidence type="ECO:0000256" key="9">
    <source>
        <dbReference type="PROSITE-ProRule" id="PRU00024"/>
    </source>
</evidence>
<dbReference type="InterPro" id="IPR051979">
    <property type="entry name" value="B-box_zinc_finger"/>
</dbReference>
<evidence type="ECO:0000259" key="10">
    <source>
        <dbReference type="PROSITE" id="PS50119"/>
    </source>
</evidence>
<dbReference type="InterPro" id="IPR049808">
    <property type="entry name" value="CONSTANS-like_Bbox1"/>
</dbReference>
<comment type="subcellular location">
    <subcellularLocation>
        <location evidence="1">Nucleus</location>
    </subcellularLocation>
</comment>
<dbReference type="GO" id="GO:0000976">
    <property type="term" value="F:transcription cis-regulatory region binding"/>
    <property type="evidence" value="ECO:0007669"/>
    <property type="project" value="UniProtKB-ARBA"/>
</dbReference>
<dbReference type="Pfam" id="PF00643">
    <property type="entry name" value="zf-B_box"/>
    <property type="match status" value="2"/>
</dbReference>
<keyword evidence="5" id="KW-0862">Zinc</keyword>
<evidence type="ECO:0000256" key="4">
    <source>
        <dbReference type="ARBA" id="ARBA00022771"/>
    </source>
</evidence>
<dbReference type="GO" id="GO:0005634">
    <property type="term" value="C:nucleus"/>
    <property type="evidence" value="ECO:0007669"/>
    <property type="project" value="UniProtKB-SubCell"/>
</dbReference>
<evidence type="ECO:0000256" key="5">
    <source>
        <dbReference type="ARBA" id="ARBA00022833"/>
    </source>
</evidence>
<protein>
    <submittedName>
        <fullName evidence="11">Salt tolerance protein</fullName>
    </submittedName>
</protein>
<dbReference type="Gene3D" id="3.30.160.60">
    <property type="entry name" value="Classic Zinc Finger"/>
    <property type="match status" value="1"/>
</dbReference>
<keyword evidence="8" id="KW-0539">Nucleus</keyword>
<evidence type="ECO:0000313" key="11">
    <source>
        <dbReference type="EMBL" id="AUS89386.1"/>
    </source>
</evidence>
<dbReference type="GO" id="GO:0006355">
    <property type="term" value="P:regulation of DNA-templated transcription"/>
    <property type="evidence" value="ECO:0007669"/>
    <property type="project" value="TreeGrafter"/>
</dbReference>
<keyword evidence="3" id="KW-0677">Repeat</keyword>
<dbReference type="SMART" id="SM00336">
    <property type="entry name" value="BBOX"/>
    <property type="match status" value="2"/>
</dbReference>
<proteinExistence type="evidence at transcript level"/>
<dbReference type="AlphaFoldDB" id="A0A2I7ZAP5"/>
<name>A0A2I7ZAP5_SESPO</name>
<accession>A0A2I7ZAP5</accession>
<evidence type="ECO:0000256" key="7">
    <source>
        <dbReference type="ARBA" id="ARBA00023163"/>
    </source>
</evidence>
<sequence>MKIQCDVCSKKEASIFCVADEASLCDGCDQRVHHANKLASKHERFSLLYPSSSTIPICDICQEKRAVLFCQQDRAILCKDCDHPLHTANEHTQKHNRFLLTGIKLSEIYEAKISSNINDNINGGDTRVPDFKCANNRKPTSVSSSEISTSANGSGHCNTEVISSVNNQLVSGGSTSSISEYLIETLPGWHFEDFLLDSVSTSPFGFSKSNNELEGDEDVLSFLDVENDKKWASSNNSTQYQNLGIWVPQAPAAAAIAPISTTINFGNPGNFHHLGGFVDGTKLQETSVKVNRKLMNKDDGFTVPQIIQSVGSKRTRPFW</sequence>
<organism evidence="11">
    <name type="scientific">Sesuvium portulacastrum</name>
    <name type="common">Shoreline sea purslane</name>
    <name type="synonym">Portulaca portulacastrum</name>
    <dbReference type="NCBI Taxonomy" id="221166"/>
    <lineage>
        <taxon>Eukaryota</taxon>
        <taxon>Viridiplantae</taxon>
        <taxon>Streptophyta</taxon>
        <taxon>Embryophyta</taxon>
        <taxon>Tracheophyta</taxon>
        <taxon>Spermatophyta</taxon>
        <taxon>Magnoliopsida</taxon>
        <taxon>eudicotyledons</taxon>
        <taxon>Gunneridae</taxon>
        <taxon>Pentapetalae</taxon>
        <taxon>Caryophyllales</taxon>
        <taxon>Aizoaceae</taxon>
        <taxon>Sesuvium</taxon>
    </lineage>
</organism>
<feature type="domain" description="B box-type" evidence="10">
    <location>
        <begin position="53"/>
        <end position="100"/>
    </location>
</feature>
<dbReference type="FunFam" id="3.30.160.60:FF:000856">
    <property type="entry name" value="B-box zinc finger protein 21"/>
    <property type="match status" value="1"/>
</dbReference>
<evidence type="ECO:0000256" key="6">
    <source>
        <dbReference type="ARBA" id="ARBA00023015"/>
    </source>
</evidence>
<dbReference type="InterPro" id="IPR000315">
    <property type="entry name" value="Znf_B-box"/>
</dbReference>
<keyword evidence="7" id="KW-0804">Transcription</keyword>
<evidence type="ECO:0000256" key="2">
    <source>
        <dbReference type="ARBA" id="ARBA00022723"/>
    </source>
</evidence>
<dbReference type="PROSITE" id="PS50119">
    <property type="entry name" value="ZF_BBOX"/>
    <property type="match status" value="2"/>
</dbReference>
<reference evidence="11" key="1">
    <citation type="submission" date="2017-01" db="EMBL/GenBank/DDBJ databases">
        <title>Integrating RNA transcriptome wide and microRNA analyses for the identification of molecular regulators associated with high salt tolerance in Sesuvium portulacastrum (L.).</title>
        <authorList>
            <person name="Nikalje G.C."/>
            <person name="Srivastava A.K."/>
            <person name="Sablok G."/>
            <person name="Nikam T.D."/>
            <person name="Suprasanna P."/>
        </authorList>
    </citation>
    <scope>NUCLEOTIDE SEQUENCE</scope>
</reference>
<dbReference type="CDD" id="cd19821">
    <property type="entry name" value="Bbox1_BBX-like"/>
    <property type="match status" value="2"/>
</dbReference>
<evidence type="ECO:0000256" key="3">
    <source>
        <dbReference type="ARBA" id="ARBA00022737"/>
    </source>
</evidence>
<dbReference type="GO" id="GO:0009640">
    <property type="term" value="P:photomorphogenesis"/>
    <property type="evidence" value="ECO:0007669"/>
    <property type="project" value="TreeGrafter"/>
</dbReference>
<dbReference type="EMBL" id="KY426853">
    <property type="protein sequence ID" value="AUS89386.1"/>
    <property type="molecule type" value="mRNA"/>
</dbReference>